<keyword evidence="1" id="KW-1185">Reference proteome</keyword>
<accession>A0A1I8BXW3</accession>
<organism evidence="1 2">
    <name type="scientific">Meloidogyne hapla</name>
    <name type="common">Root-knot nematode worm</name>
    <dbReference type="NCBI Taxonomy" id="6305"/>
    <lineage>
        <taxon>Eukaryota</taxon>
        <taxon>Metazoa</taxon>
        <taxon>Ecdysozoa</taxon>
        <taxon>Nematoda</taxon>
        <taxon>Chromadorea</taxon>
        <taxon>Rhabditida</taxon>
        <taxon>Tylenchina</taxon>
        <taxon>Tylenchomorpha</taxon>
        <taxon>Tylenchoidea</taxon>
        <taxon>Meloidogynidae</taxon>
        <taxon>Meloidogyninae</taxon>
        <taxon>Meloidogyne</taxon>
    </lineage>
</organism>
<evidence type="ECO:0000313" key="1">
    <source>
        <dbReference type="Proteomes" id="UP000095281"/>
    </source>
</evidence>
<evidence type="ECO:0000313" key="2">
    <source>
        <dbReference type="WBParaSite" id="MhA1_Contig734.frz3.gene2"/>
    </source>
</evidence>
<sequence>MDKQEFNFHDFANHTCQFNSKCVTLLQALKHPSPTTSNNLDNFPKEKLDLQLFQLSQVTKKLRYRLKGPIIDNSFNDPLIEVFKFLSRKQLFNSVQLTNKHFYNVVRGNEEIWPKYKFGRFAINTDTYLSQSSSKYCSFKNYKELKVPPQELSPILATLSTIQWNSKFYSDGRLIKPIKMLASHDYGLITDAGNTNPDDIYFFINIIENDKDSCECYTKCECCKFVDYLPERKNNKFFIYLPNVLGNRLALASAIFWFRQFSKIHSSSFFIEEHRWTKDFTSNFLSNFGLNKFLPISTEDFRSYQPISMSFLQKTLLAKSITIWDIKGNLEFYNYLINKEVNKKRIYPESLTVYGFLPQNAKFNGDEQQGWDNIFDALIKHCRKTRCPDQIIKKINLNFTSHPVPWIHTNITGMRLIYRSTTFKVDEEEGTENEAVEVRYSLVNKFDSTKRFEIRVECTSDALNEEMNEFTLIREVSDD</sequence>
<protein>
    <submittedName>
        <fullName evidence="2">F-box domain-containing protein</fullName>
    </submittedName>
</protein>
<dbReference type="AlphaFoldDB" id="A0A1I8BXW3"/>
<name>A0A1I8BXW3_MELHA</name>
<dbReference type="WBParaSite" id="MhA1_Contig734.frz3.gene2">
    <property type="protein sequence ID" value="MhA1_Contig734.frz3.gene2"/>
    <property type="gene ID" value="MhA1_Contig734.frz3.gene2"/>
</dbReference>
<dbReference type="Proteomes" id="UP000095281">
    <property type="component" value="Unplaced"/>
</dbReference>
<proteinExistence type="predicted"/>
<reference evidence="2" key="1">
    <citation type="submission" date="2016-11" db="UniProtKB">
        <authorList>
            <consortium name="WormBaseParasite"/>
        </authorList>
    </citation>
    <scope>IDENTIFICATION</scope>
</reference>